<evidence type="ECO:0000256" key="7">
    <source>
        <dbReference type="ARBA" id="ARBA00046288"/>
    </source>
</evidence>
<feature type="compositionally biased region" description="Polar residues" evidence="8">
    <location>
        <begin position="338"/>
        <end position="347"/>
    </location>
</feature>
<keyword evidence="1" id="KW-0433">Leucine-rich repeat</keyword>
<dbReference type="PROSITE" id="PS50011">
    <property type="entry name" value="PROTEIN_KINASE_DOM"/>
    <property type="match status" value="1"/>
</dbReference>
<protein>
    <recommendedName>
        <fullName evidence="11">Protein kinase domain-containing protein</fullName>
    </recommendedName>
</protein>
<proteinExistence type="predicted"/>
<dbReference type="InterPro" id="IPR032675">
    <property type="entry name" value="LRR_dom_sf"/>
</dbReference>
<reference evidence="12 13" key="1">
    <citation type="journal article" date="2019" name="Nat. Plants">
        <title>Genome sequencing of Musa balbisiana reveals subgenome evolution and function divergence in polyploid bananas.</title>
        <authorList>
            <person name="Yao X."/>
        </authorList>
    </citation>
    <scope>NUCLEOTIDE SEQUENCE [LARGE SCALE GENOMIC DNA]</scope>
    <source>
        <strain evidence="13">cv. DH-PKW</strain>
        <tissue evidence="12">Leaves</tissue>
    </source>
</reference>
<keyword evidence="4" id="KW-0677">Repeat</keyword>
<evidence type="ECO:0000313" key="13">
    <source>
        <dbReference type="Proteomes" id="UP000317650"/>
    </source>
</evidence>
<evidence type="ECO:0000256" key="5">
    <source>
        <dbReference type="ARBA" id="ARBA00022989"/>
    </source>
</evidence>
<evidence type="ECO:0000256" key="10">
    <source>
        <dbReference type="SAM" id="SignalP"/>
    </source>
</evidence>
<keyword evidence="2 9" id="KW-0812">Transmembrane</keyword>
<feature type="region of interest" description="Disordered" evidence="8">
    <location>
        <begin position="316"/>
        <end position="347"/>
    </location>
</feature>
<dbReference type="PANTHER" id="PTHR46084:SF1">
    <property type="entry name" value="PROTEIN MALE DISCOVERER 2"/>
    <property type="match status" value="1"/>
</dbReference>
<dbReference type="InterPro" id="IPR001245">
    <property type="entry name" value="Ser-Thr/Tyr_kinase_cat_dom"/>
</dbReference>
<dbReference type="STRING" id="52838.A0A4S8KAE3"/>
<dbReference type="PANTHER" id="PTHR46084">
    <property type="entry name" value="PROTEIN MALE DISCOVERER 2"/>
    <property type="match status" value="1"/>
</dbReference>
<feature type="chain" id="PRO_5020397529" description="Protein kinase domain-containing protein" evidence="10">
    <location>
        <begin position="32"/>
        <end position="713"/>
    </location>
</feature>
<keyword evidence="5 9" id="KW-1133">Transmembrane helix</keyword>
<organism evidence="12 13">
    <name type="scientific">Musa balbisiana</name>
    <name type="common">Banana</name>
    <dbReference type="NCBI Taxonomy" id="52838"/>
    <lineage>
        <taxon>Eukaryota</taxon>
        <taxon>Viridiplantae</taxon>
        <taxon>Streptophyta</taxon>
        <taxon>Embryophyta</taxon>
        <taxon>Tracheophyta</taxon>
        <taxon>Spermatophyta</taxon>
        <taxon>Magnoliopsida</taxon>
        <taxon>Liliopsida</taxon>
        <taxon>Zingiberales</taxon>
        <taxon>Musaceae</taxon>
        <taxon>Musa</taxon>
    </lineage>
</organism>
<keyword evidence="13" id="KW-1185">Reference proteome</keyword>
<feature type="domain" description="Protein kinase" evidence="11">
    <location>
        <begin position="420"/>
        <end position="697"/>
    </location>
</feature>
<evidence type="ECO:0000256" key="1">
    <source>
        <dbReference type="ARBA" id="ARBA00022614"/>
    </source>
</evidence>
<keyword evidence="3 10" id="KW-0732">Signal</keyword>
<dbReference type="SUPFAM" id="SSF52058">
    <property type="entry name" value="L domain-like"/>
    <property type="match status" value="1"/>
</dbReference>
<evidence type="ECO:0000259" key="11">
    <source>
        <dbReference type="PROSITE" id="PS50011"/>
    </source>
</evidence>
<evidence type="ECO:0000256" key="2">
    <source>
        <dbReference type="ARBA" id="ARBA00022692"/>
    </source>
</evidence>
<dbReference type="GO" id="GO:0004672">
    <property type="term" value="F:protein kinase activity"/>
    <property type="evidence" value="ECO:0007669"/>
    <property type="project" value="InterPro"/>
</dbReference>
<dbReference type="SUPFAM" id="SSF56112">
    <property type="entry name" value="Protein kinase-like (PK-like)"/>
    <property type="match status" value="1"/>
</dbReference>
<evidence type="ECO:0000256" key="4">
    <source>
        <dbReference type="ARBA" id="ARBA00022737"/>
    </source>
</evidence>
<feature type="compositionally biased region" description="Low complexity" evidence="8">
    <location>
        <begin position="324"/>
        <end position="333"/>
    </location>
</feature>
<dbReference type="AlphaFoldDB" id="A0A4S8KAE3"/>
<dbReference type="InterPro" id="IPR001611">
    <property type="entry name" value="Leu-rich_rpt"/>
</dbReference>
<comment type="subcellular location">
    <subcellularLocation>
        <location evidence="7">Endomembrane system</location>
        <topology evidence="7">Single-pass type I membrane protein</topology>
    </subcellularLocation>
</comment>
<evidence type="ECO:0000256" key="9">
    <source>
        <dbReference type="SAM" id="Phobius"/>
    </source>
</evidence>
<name>A0A4S8KAE3_MUSBA</name>
<dbReference type="InterPro" id="IPR013210">
    <property type="entry name" value="LRR_N_plant-typ"/>
</dbReference>
<evidence type="ECO:0000256" key="8">
    <source>
        <dbReference type="SAM" id="MobiDB-lite"/>
    </source>
</evidence>
<evidence type="ECO:0000313" key="12">
    <source>
        <dbReference type="EMBL" id="THU72027.1"/>
    </source>
</evidence>
<feature type="transmembrane region" description="Helical" evidence="9">
    <location>
        <begin position="357"/>
        <end position="378"/>
    </location>
</feature>
<dbReference type="Pfam" id="PF07714">
    <property type="entry name" value="PK_Tyr_Ser-Thr"/>
    <property type="match status" value="1"/>
</dbReference>
<dbReference type="Gene3D" id="3.80.10.10">
    <property type="entry name" value="Ribonuclease Inhibitor"/>
    <property type="match status" value="1"/>
</dbReference>
<dbReference type="FunFam" id="3.80.10.10:FF:000627">
    <property type="entry name" value="Probable leucine-rich repeat receptor-like protein kinase At2g33170"/>
    <property type="match status" value="1"/>
</dbReference>
<feature type="signal peptide" evidence="10">
    <location>
        <begin position="1"/>
        <end position="31"/>
    </location>
</feature>
<dbReference type="EMBL" id="PYDT01000001">
    <property type="protein sequence ID" value="THU72027.1"/>
    <property type="molecule type" value="Genomic_DNA"/>
</dbReference>
<sequence>MGAGWNLFGFHLHKALCVVLMIHLLCDACLSINLEGLALLEFRSRVESDPYGALENWNPSDSNPCSWTGVYCVGGKVVMLKLKELSLQGTLAPELGKLSHLRALVLYRNKFSGVIPKEIGGLTKLVLLDLRSNMLNGTIPKEIGEMLSLKHLLLCYNKFQGSTPWIGNPKLHFDLILDQNISCDAPDDLGHANRKAGDCFWETGWRKLKRINSFLFLFKGRNIKIFDTSSLRLLLLSFRSKGLSHGYEKGKSNLATGFGEQYIMSGIHMHSVRRSLIEETRNLHAAPGSIGPVNQVVIVPPTASGSFPAIRAKSTLEPSPAPITPSSRPISPSVTDPEPTQNSVATDLSSSKRSATWTYILVVSVAALLLALAALVYLTCRSKGVAATGPWTTGLSGQLQKAFVSGVPKLKASELEAACEDFSNIICSHPDFTVYKGTLSSGVEVAVVSTSITSASDWSKHSDFLYRKKVDTLSRINHKNFVNLLGYCEEDVPFVRMMVLEYPSNGTIYEHLHEEFEHLDWSARMRLIMGTAYCLQHMHELNPPISHPKLRSSSILISEDFAAKVTDLSVWNEIIAKQMTHGAGDLDQSESLSVDPARNVHDFGILMLEIVSGKVPNPEEPESLLNLVAEYLNDNGGASSLVDPALKVHKDEELRIISEVIQDCVNPDPPKRPTMKDVTSKLKGVIPISPEAAMPRLSPLWWAELEILSIKAS</sequence>
<dbReference type="Pfam" id="PF00560">
    <property type="entry name" value="LRR_1"/>
    <property type="match status" value="2"/>
</dbReference>
<dbReference type="FunFam" id="3.30.200.20:FF:000489">
    <property type="entry name" value="Inactive receptor-like serine/threonine-protein kinase"/>
    <property type="match status" value="1"/>
</dbReference>
<dbReference type="Gene3D" id="1.10.510.10">
    <property type="entry name" value="Transferase(Phosphotransferase) domain 1"/>
    <property type="match status" value="1"/>
</dbReference>
<evidence type="ECO:0000256" key="3">
    <source>
        <dbReference type="ARBA" id="ARBA00022729"/>
    </source>
</evidence>
<dbReference type="GO" id="GO:0005524">
    <property type="term" value="F:ATP binding"/>
    <property type="evidence" value="ECO:0007669"/>
    <property type="project" value="InterPro"/>
</dbReference>
<dbReference type="InterPro" id="IPR011009">
    <property type="entry name" value="Kinase-like_dom_sf"/>
</dbReference>
<gene>
    <name evidence="12" type="ORF">C4D60_Mb04t07760</name>
</gene>
<dbReference type="Gene3D" id="3.30.200.20">
    <property type="entry name" value="Phosphorylase Kinase, domain 1"/>
    <property type="match status" value="1"/>
</dbReference>
<dbReference type="Pfam" id="PF08263">
    <property type="entry name" value="LRRNT_2"/>
    <property type="match status" value="1"/>
</dbReference>
<dbReference type="Proteomes" id="UP000317650">
    <property type="component" value="Chromosome 4"/>
</dbReference>
<comment type="caution">
    <text evidence="12">The sequence shown here is derived from an EMBL/GenBank/DDBJ whole genome shotgun (WGS) entry which is preliminary data.</text>
</comment>
<evidence type="ECO:0000256" key="6">
    <source>
        <dbReference type="ARBA" id="ARBA00023136"/>
    </source>
</evidence>
<keyword evidence="6 9" id="KW-0472">Membrane</keyword>
<dbReference type="GO" id="GO:0012505">
    <property type="term" value="C:endomembrane system"/>
    <property type="evidence" value="ECO:0007669"/>
    <property type="project" value="UniProtKB-SubCell"/>
</dbReference>
<dbReference type="InterPro" id="IPR000719">
    <property type="entry name" value="Prot_kinase_dom"/>
</dbReference>
<accession>A0A4S8KAE3</accession>